<sequence>MGGGNGQKSKTARERNMEKTKAAKGPKETSDGRTTTTNPCGCAQPFECARVHAHTKGIRTGHPSSNPAPKGKLATLFLFQTWGKAVGTVLIPLKHGHRIRVWEERAMFVDHRDKIVRIKECSHFPTLSIEPQNLVTQSLTSSQGLLHEQFNPKFFPPFIEKVPENLLSAQSGCKVCMQTFICTTSEAKCKEHAEAKHPKSELSTCFPI</sequence>
<dbReference type="Pfam" id="PF04419">
    <property type="entry name" value="SERF-like_N"/>
    <property type="match status" value="1"/>
</dbReference>
<dbReference type="Gene3D" id="4.10.1050.10">
    <property type="entry name" value="At2g23090-like"/>
    <property type="match status" value="2"/>
</dbReference>
<dbReference type="PANTHER" id="PTHR33788">
    <property type="entry name" value="OS07G0114300 PROTEIN"/>
    <property type="match status" value="1"/>
</dbReference>
<dbReference type="AlphaFoldDB" id="A0A438KQ68"/>
<evidence type="ECO:0000259" key="3">
    <source>
        <dbReference type="Pfam" id="PF12907"/>
    </source>
</evidence>
<accession>A0A438KQ68</accession>
<evidence type="ECO:0000256" key="1">
    <source>
        <dbReference type="SAM" id="MobiDB-lite"/>
    </source>
</evidence>
<dbReference type="InterPro" id="IPR039713">
    <property type="entry name" value="At2g23090-like"/>
</dbReference>
<evidence type="ECO:0000259" key="2">
    <source>
        <dbReference type="Pfam" id="PF04419"/>
    </source>
</evidence>
<dbReference type="Pfam" id="PF12907">
    <property type="entry name" value="zf-met2"/>
    <property type="match status" value="1"/>
</dbReference>
<dbReference type="InterPro" id="IPR007513">
    <property type="entry name" value="SERF-like_N"/>
</dbReference>
<feature type="domain" description="At2g23090-like zinc-binding" evidence="3">
    <location>
        <begin position="173"/>
        <end position="207"/>
    </location>
</feature>
<name>A0A438KQ68_VITVI</name>
<protein>
    <submittedName>
        <fullName evidence="4">Uncharacterized protein</fullName>
    </submittedName>
</protein>
<feature type="domain" description="Small EDRK-rich factor-like N-terminal" evidence="2">
    <location>
        <begin position="3"/>
        <end position="32"/>
    </location>
</feature>
<dbReference type="InterPro" id="IPR026939">
    <property type="entry name" value="ZNF706/At2g23090_sf"/>
</dbReference>
<evidence type="ECO:0000313" key="4">
    <source>
        <dbReference type="EMBL" id="RVX23351.1"/>
    </source>
</evidence>
<proteinExistence type="predicted"/>
<evidence type="ECO:0000313" key="5">
    <source>
        <dbReference type="Proteomes" id="UP000288805"/>
    </source>
</evidence>
<dbReference type="InterPro" id="IPR039438">
    <property type="entry name" value="At2g23090-like_Znf"/>
</dbReference>
<organism evidence="4 5">
    <name type="scientific">Vitis vinifera</name>
    <name type="common">Grape</name>
    <dbReference type="NCBI Taxonomy" id="29760"/>
    <lineage>
        <taxon>Eukaryota</taxon>
        <taxon>Viridiplantae</taxon>
        <taxon>Streptophyta</taxon>
        <taxon>Embryophyta</taxon>
        <taxon>Tracheophyta</taxon>
        <taxon>Spermatophyta</taxon>
        <taxon>Magnoliopsida</taxon>
        <taxon>eudicotyledons</taxon>
        <taxon>Gunneridae</taxon>
        <taxon>Pentapetalae</taxon>
        <taxon>rosids</taxon>
        <taxon>Vitales</taxon>
        <taxon>Vitaceae</taxon>
        <taxon>Viteae</taxon>
        <taxon>Vitis</taxon>
    </lineage>
</organism>
<feature type="compositionally biased region" description="Basic and acidic residues" evidence="1">
    <location>
        <begin position="11"/>
        <end position="31"/>
    </location>
</feature>
<gene>
    <name evidence="4" type="primary">VvCHDp000018_3</name>
    <name evidence="4" type="ORF">CK203_000821</name>
</gene>
<dbReference type="SUPFAM" id="SSF118359">
    <property type="entry name" value="Expressed protein At2g23090/F21P24.15"/>
    <property type="match status" value="2"/>
</dbReference>
<feature type="region of interest" description="Disordered" evidence="1">
    <location>
        <begin position="1"/>
        <end position="39"/>
    </location>
</feature>
<dbReference type="EMBL" id="QGNW01000001">
    <property type="protein sequence ID" value="RVX23351.1"/>
    <property type="molecule type" value="Genomic_DNA"/>
</dbReference>
<dbReference type="PANTHER" id="PTHR33788:SF1">
    <property type="entry name" value="ZINC-BINDING PROTEIN"/>
    <property type="match status" value="1"/>
</dbReference>
<dbReference type="Proteomes" id="UP000288805">
    <property type="component" value="Unassembled WGS sequence"/>
</dbReference>
<comment type="caution">
    <text evidence="4">The sequence shown here is derived from an EMBL/GenBank/DDBJ whole genome shotgun (WGS) entry which is preliminary data.</text>
</comment>
<reference evidence="4 5" key="1">
    <citation type="journal article" date="2018" name="PLoS Genet.">
        <title>Population sequencing reveals clonal diversity and ancestral inbreeding in the grapevine cultivar Chardonnay.</title>
        <authorList>
            <person name="Roach M.J."/>
            <person name="Johnson D.L."/>
            <person name="Bohlmann J."/>
            <person name="van Vuuren H.J."/>
            <person name="Jones S.J."/>
            <person name="Pretorius I.S."/>
            <person name="Schmidt S.A."/>
            <person name="Borneman A.R."/>
        </authorList>
    </citation>
    <scope>NUCLEOTIDE SEQUENCE [LARGE SCALE GENOMIC DNA]</scope>
    <source>
        <strain evidence="5">cv. Chardonnay</strain>
        <tissue evidence="4">Leaf</tissue>
    </source>
</reference>